<accession>A0A8T0EUJ7</accession>
<organism evidence="1 2">
    <name type="scientific">Argiope bruennichi</name>
    <name type="common">Wasp spider</name>
    <name type="synonym">Aranea bruennichi</name>
    <dbReference type="NCBI Taxonomy" id="94029"/>
    <lineage>
        <taxon>Eukaryota</taxon>
        <taxon>Metazoa</taxon>
        <taxon>Ecdysozoa</taxon>
        <taxon>Arthropoda</taxon>
        <taxon>Chelicerata</taxon>
        <taxon>Arachnida</taxon>
        <taxon>Araneae</taxon>
        <taxon>Araneomorphae</taxon>
        <taxon>Entelegynae</taxon>
        <taxon>Araneoidea</taxon>
        <taxon>Araneidae</taxon>
        <taxon>Argiope</taxon>
    </lineage>
</organism>
<reference evidence="1" key="2">
    <citation type="submission" date="2020-06" db="EMBL/GenBank/DDBJ databases">
        <authorList>
            <person name="Sheffer M."/>
        </authorList>
    </citation>
    <scope>NUCLEOTIDE SEQUENCE</scope>
</reference>
<dbReference type="AlphaFoldDB" id="A0A8T0EUJ7"/>
<dbReference type="PANTHER" id="PTHR13958:SF3">
    <property type="entry name" value="CAP-GLY DOMAIN-CONTAINING PROTEIN-RELATED"/>
    <property type="match status" value="1"/>
</dbReference>
<comment type="caution">
    <text evidence="1">The sequence shown here is derived from an EMBL/GenBank/DDBJ whole genome shotgun (WGS) entry which is preliminary data.</text>
</comment>
<dbReference type="PANTHER" id="PTHR13958">
    <property type="entry name" value="CENTROSOME-ASSOCIATED PROTEIN 350"/>
    <property type="match status" value="1"/>
</dbReference>
<sequence>MFQEKLHLQCDGRCLAQTSKVPGAHSWIQVGTSFLSGRDLISCIHVRLGVLYSGARVTRGRDKDHLCSRGCSQPETLSHIIQTCYSTHGARIQRHDAICKYLARVFGDRGCAVHEEPHFQTSLGVQKPDLVVYTPKRVLVLDVQVIKDHETNEVPEPWLRPKRLTPKPKFPMDKNVFISSLQKKVEEALKLVPAESFSGLKRKRPTWSEMKLGRKKRDFVDTILISEIKEEEPEWVNYDQDEVTVKFQIADSIFDYLVNDTVNLIKDLKKKSYLFIGNMT</sequence>
<evidence type="ECO:0000313" key="2">
    <source>
        <dbReference type="Proteomes" id="UP000807504"/>
    </source>
</evidence>
<dbReference type="GO" id="GO:0034453">
    <property type="term" value="P:microtubule anchoring"/>
    <property type="evidence" value="ECO:0007669"/>
    <property type="project" value="InterPro"/>
</dbReference>
<gene>
    <name evidence="1" type="ORF">HNY73_012333</name>
</gene>
<dbReference type="EMBL" id="JABXBU010001863">
    <property type="protein sequence ID" value="KAF8781996.1"/>
    <property type="molecule type" value="Genomic_DNA"/>
</dbReference>
<dbReference type="Proteomes" id="UP000807504">
    <property type="component" value="Unassembled WGS sequence"/>
</dbReference>
<keyword evidence="2" id="KW-1185">Reference proteome</keyword>
<reference evidence="1" key="1">
    <citation type="journal article" date="2020" name="bioRxiv">
        <title>Chromosome-level reference genome of the European wasp spider Argiope bruennichi: a resource for studies on range expansion and evolutionary adaptation.</title>
        <authorList>
            <person name="Sheffer M.M."/>
            <person name="Hoppe A."/>
            <person name="Krehenwinkel H."/>
            <person name="Uhl G."/>
            <person name="Kuss A.W."/>
            <person name="Jensen L."/>
            <person name="Jensen C."/>
            <person name="Gillespie R.G."/>
            <person name="Hoff K.J."/>
            <person name="Prost S."/>
        </authorList>
    </citation>
    <scope>NUCLEOTIDE SEQUENCE</scope>
</reference>
<dbReference type="GO" id="GO:0005813">
    <property type="term" value="C:centrosome"/>
    <property type="evidence" value="ECO:0007669"/>
    <property type="project" value="InterPro"/>
</dbReference>
<protein>
    <submittedName>
        <fullName evidence="1">Retrovirus-related Pol polyprotein type-2 like protein</fullName>
    </submittedName>
</protein>
<name>A0A8T0EUJ7_ARGBR</name>
<proteinExistence type="predicted"/>
<dbReference type="InterPro" id="IPR028750">
    <property type="entry name" value="CEP350/CC187"/>
</dbReference>
<dbReference type="GO" id="GO:0008017">
    <property type="term" value="F:microtubule binding"/>
    <property type="evidence" value="ECO:0007669"/>
    <property type="project" value="InterPro"/>
</dbReference>
<evidence type="ECO:0000313" key="1">
    <source>
        <dbReference type="EMBL" id="KAF8781996.1"/>
    </source>
</evidence>